<gene>
    <name evidence="1" type="ORF">OE88DRAFT_1650605</name>
</gene>
<keyword evidence="2" id="KW-1185">Reference proteome</keyword>
<organism evidence="1 2">
    <name type="scientific">Heliocybe sulcata</name>
    <dbReference type="NCBI Taxonomy" id="5364"/>
    <lineage>
        <taxon>Eukaryota</taxon>
        <taxon>Fungi</taxon>
        <taxon>Dikarya</taxon>
        <taxon>Basidiomycota</taxon>
        <taxon>Agaricomycotina</taxon>
        <taxon>Agaricomycetes</taxon>
        <taxon>Gloeophyllales</taxon>
        <taxon>Gloeophyllaceae</taxon>
        <taxon>Heliocybe</taxon>
    </lineage>
</organism>
<dbReference type="GO" id="GO:0045040">
    <property type="term" value="P:protein insertion into mitochondrial outer membrane"/>
    <property type="evidence" value="ECO:0007669"/>
    <property type="project" value="InterPro"/>
</dbReference>
<protein>
    <submittedName>
        <fullName evidence="1">Uncharacterized protein</fullName>
    </submittedName>
</protein>
<dbReference type="InterPro" id="IPR037652">
    <property type="entry name" value="Mim2"/>
</dbReference>
<dbReference type="PANTHER" id="PTHR28230">
    <property type="entry name" value="CHROMOSOME 1, WHOLE GENOME SHOTGUN SEQUENCE"/>
    <property type="match status" value="1"/>
</dbReference>
<evidence type="ECO:0000313" key="1">
    <source>
        <dbReference type="EMBL" id="TFK57053.1"/>
    </source>
</evidence>
<name>A0A5C3NI59_9AGAM</name>
<dbReference type="EMBL" id="ML213503">
    <property type="protein sequence ID" value="TFK57053.1"/>
    <property type="molecule type" value="Genomic_DNA"/>
</dbReference>
<dbReference type="OrthoDB" id="3265120at2759"/>
<dbReference type="STRING" id="5364.A0A5C3NI59"/>
<evidence type="ECO:0000313" key="2">
    <source>
        <dbReference type="Proteomes" id="UP000305948"/>
    </source>
</evidence>
<dbReference type="GO" id="GO:0070096">
    <property type="term" value="P:mitochondrial outer membrane translocase complex assembly"/>
    <property type="evidence" value="ECO:0007669"/>
    <property type="project" value="InterPro"/>
</dbReference>
<accession>A0A5C3NI59</accession>
<sequence>MTGDVEVNGYVVSDEGVFTDARRRNGLHVGREPVFLGPLPSLLSPMPASVASLDSISPASDDAYDSDEEYRLAVEQEFQESLQQLQLILSVILLPYLGKWLGRRWSHWAYARYLRLGLGKAFLFGEKHLSTVYA</sequence>
<dbReference type="Pfam" id="PF19117">
    <property type="entry name" value="Mim2"/>
    <property type="match status" value="1"/>
</dbReference>
<dbReference type="GO" id="GO:0005741">
    <property type="term" value="C:mitochondrial outer membrane"/>
    <property type="evidence" value="ECO:0007669"/>
    <property type="project" value="TreeGrafter"/>
</dbReference>
<dbReference type="PANTHER" id="PTHR28230:SF1">
    <property type="entry name" value="MITOCHONDRIAL IMPORT PROTEIN 2"/>
    <property type="match status" value="1"/>
</dbReference>
<proteinExistence type="predicted"/>
<reference evidence="1 2" key="1">
    <citation type="journal article" date="2019" name="Nat. Ecol. Evol.">
        <title>Megaphylogeny resolves global patterns of mushroom evolution.</title>
        <authorList>
            <person name="Varga T."/>
            <person name="Krizsan K."/>
            <person name="Foldi C."/>
            <person name="Dima B."/>
            <person name="Sanchez-Garcia M."/>
            <person name="Sanchez-Ramirez S."/>
            <person name="Szollosi G.J."/>
            <person name="Szarkandi J.G."/>
            <person name="Papp V."/>
            <person name="Albert L."/>
            <person name="Andreopoulos W."/>
            <person name="Angelini C."/>
            <person name="Antonin V."/>
            <person name="Barry K.W."/>
            <person name="Bougher N.L."/>
            <person name="Buchanan P."/>
            <person name="Buyck B."/>
            <person name="Bense V."/>
            <person name="Catcheside P."/>
            <person name="Chovatia M."/>
            <person name="Cooper J."/>
            <person name="Damon W."/>
            <person name="Desjardin D."/>
            <person name="Finy P."/>
            <person name="Geml J."/>
            <person name="Haridas S."/>
            <person name="Hughes K."/>
            <person name="Justo A."/>
            <person name="Karasinski D."/>
            <person name="Kautmanova I."/>
            <person name="Kiss B."/>
            <person name="Kocsube S."/>
            <person name="Kotiranta H."/>
            <person name="LaButti K.M."/>
            <person name="Lechner B.E."/>
            <person name="Liimatainen K."/>
            <person name="Lipzen A."/>
            <person name="Lukacs Z."/>
            <person name="Mihaltcheva S."/>
            <person name="Morgado L.N."/>
            <person name="Niskanen T."/>
            <person name="Noordeloos M.E."/>
            <person name="Ohm R.A."/>
            <person name="Ortiz-Santana B."/>
            <person name="Ovrebo C."/>
            <person name="Racz N."/>
            <person name="Riley R."/>
            <person name="Savchenko A."/>
            <person name="Shiryaev A."/>
            <person name="Soop K."/>
            <person name="Spirin V."/>
            <person name="Szebenyi C."/>
            <person name="Tomsovsky M."/>
            <person name="Tulloss R.E."/>
            <person name="Uehling J."/>
            <person name="Grigoriev I.V."/>
            <person name="Vagvolgyi C."/>
            <person name="Papp T."/>
            <person name="Martin F.M."/>
            <person name="Miettinen O."/>
            <person name="Hibbett D.S."/>
            <person name="Nagy L.G."/>
        </authorList>
    </citation>
    <scope>NUCLEOTIDE SEQUENCE [LARGE SCALE GENOMIC DNA]</scope>
    <source>
        <strain evidence="1 2">OMC1185</strain>
    </source>
</reference>
<dbReference type="Proteomes" id="UP000305948">
    <property type="component" value="Unassembled WGS sequence"/>
</dbReference>
<dbReference type="AlphaFoldDB" id="A0A5C3NI59"/>